<dbReference type="EMBL" id="JAGRRH010000008">
    <property type="protein sequence ID" value="KAG7365649.1"/>
    <property type="molecule type" value="Genomic_DNA"/>
</dbReference>
<feature type="signal peptide" evidence="1">
    <location>
        <begin position="1"/>
        <end position="18"/>
    </location>
</feature>
<comment type="caution">
    <text evidence="2">The sequence shown here is derived from an EMBL/GenBank/DDBJ whole genome shotgun (WGS) entry which is preliminary data.</text>
</comment>
<keyword evidence="4" id="KW-1185">Reference proteome</keyword>
<evidence type="ECO:0000313" key="3">
    <source>
        <dbReference type="EMBL" id="KAG7365649.1"/>
    </source>
</evidence>
<dbReference type="AlphaFoldDB" id="A0A9K3K9I3"/>
<accession>A0A9K3K9I3</accession>
<reference evidence="2" key="1">
    <citation type="journal article" date="2021" name="Sci. Rep.">
        <title>Diploid genomic architecture of Nitzschia inconspicua, an elite biomass production diatom.</title>
        <authorList>
            <person name="Oliver A."/>
            <person name="Podell S."/>
            <person name="Pinowska A."/>
            <person name="Traller J.C."/>
            <person name="Smith S.R."/>
            <person name="McClure R."/>
            <person name="Beliaev A."/>
            <person name="Bohutskyi P."/>
            <person name="Hill E.A."/>
            <person name="Rabines A."/>
            <person name="Zheng H."/>
            <person name="Allen L.Z."/>
            <person name="Kuo A."/>
            <person name="Grigoriev I.V."/>
            <person name="Allen A.E."/>
            <person name="Hazlebeck D."/>
            <person name="Allen E.E."/>
        </authorList>
    </citation>
    <scope>NUCLEOTIDE SEQUENCE</scope>
    <source>
        <strain evidence="2">Hildebrandi</strain>
    </source>
</reference>
<feature type="chain" id="PRO_5039844373" evidence="1">
    <location>
        <begin position="19"/>
        <end position="271"/>
    </location>
</feature>
<evidence type="ECO:0000256" key="1">
    <source>
        <dbReference type="SAM" id="SignalP"/>
    </source>
</evidence>
<evidence type="ECO:0000313" key="4">
    <source>
        <dbReference type="Proteomes" id="UP000693970"/>
    </source>
</evidence>
<name>A0A9K3K9I3_9STRA</name>
<sequence>MKFYYSLLTVLLPTLVAAGVPKPDISVGLNVGHDTNVGTIGGVTPRIQWESEPTIIAGCDVQGGLDVTITDVKETPRTFVWGKLKKSFPDVTLSVRGEMDANARDIVDVNIQASGFGTGIQVTGSADLVTPSVSVDKVQLNKNLDALGGTLSLNPSYDVATRVPDAVVGYSYGPTSMKVDAQRKQLTVSHTFRTKNTISPTVSVGGDFSLSYSRTLADGKLTTTWKPDDSIKVQWSDGSGWDATVVAPLEGYYNTNGGIKVSMKRNIDVPL</sequence>
<evidence type="ECO:0000313" key="2">
    <source>
        <dbReference type="EMBL" id="KAG7339572.1"/>
    </source>
</evidence>
<reference evidence="2" key="2">
    <citation type="submission" date="2021-04" db="EMBL/GenBank/DDBJ databases">
        <authorList>
            <person name="Podell S."/>
        </authorList>
    </citation>
    <scope>NUCLEOTIDE SEQUENCE</scope>
    <source>
        <strain evidence="2">Hildebrandi</strain>
    </source>
</reference>
<dbReference type="OrthoDB" id="42739at2759"/>
<gene>
    <name evidence="3" type="ORF">IV203_025090</name>
    <name evidence="2" type="ORF">IV203_025165</name>
</gene>
<organism evidence="2 4">
    <name type="scientific">Nitzschia inconspicua</name>
    <dbReference type="NCBI Taxonomy" id="303405"/>
    <lineage>
        <taxon>Eukaryota</taxon>
        <taxon>Sar</taxon>
        <taxon>Stramenopiles</taxon>
        <taxon>Ochrophyta</taxon>
        <taxon>Bacillariophyta</taxon>
        <taxon>Bacillariophyceae</taxon>
        <taxon>Bacillariophycidae</taxon>
        <taxon>Bacillariales</taxon>
        <taxon>Bacillariaceae</taxon>
        <taxon>Nitzschia</taxon>
    </lineage>
</organism>
<protein>
    <submittedName>
        <fullName evidence="2">Uncharacterized protein</fullName>
    </submittedName>
</protein>
<dbReference type="Proteomes" id="UP000693970">
    <property type="component" value="Unassembled WGS sequence"/>
</dbReference>
<dbReference type="EMBL" id="JAGRRH010000032">
    <property type="protein sequence ID" value="KAG7339572.1"/>
    <property type="molecule type" value="Genomic_DNA"/>
</dbReference>
<keyword evidence="1" id="KW-0732">Signal</keyword>
<proteinExistence type="predicted"/>